<keyword evidence="1" id="KW-1133">Transmembrane helix</keyword>
<organism evidence="2 3">
    <name type="scientific">Lysinibacillus louembei</name>
    <dbReference type="NCBI Taxonomy" id="1470088"/>
    <lineage>
        <taxon>Bacteria</taxon>
        <taxon>Bacillati</taxon>
        <taxon>Bacillota</taxon>
        <taxon>Bacilli</taxon>
        <taxon>Bacillales</taxon>
        <taxon>Bacillaceae</taxon>
        <taxon>Lysinibacillus</taxon>
    </lineage>
</organism>
<dbReference type="RefSeq" id="WP_319836293.1">
    <property type="nucleotide sequence ID" value="NZ_CP137624.1"/>
</dbReference>
<name>A0ABZ0RSM3_9BACI</name>
<evidence type="ECO:0000313" key="3">
    <source>
        <dbReference type="Proteomes" id="UP001322664"/>
    </source>
</evidence>
<feature type="transmembrane region" description="Helical" evidence="1">
    <location>
        <begin position="7"/>
        <end position="26"/>
    </location>
</feature>
<protein>
    <submittedName>
        <fullName evidence="2">Uncharacterized protein</fullName>
    </submittedName>
</protein>
<keyword evidence="1" id="KW-0812">Transmembrane</keyword>
<dbReference type="Proteomes" id="UP001322664">
    <property type="component" value="Chromosome"/>
</dbReference>
<accession>A0ABZ0RSM3</accession>
<keyword evidence="3" id="KW-1185">Reference proteome</keyword>
<gene>
    <name evidence="2" type="ORF">R6U77_15250</name>
</gene>
<dbReference type="EMBL" id="CP137624">
    <property type="protein sequence ID" value="WPK11232.1"/>
    <property type="molecule type" value="Genomic_DNA"/>
</dbReference>
<feature type="transmembrane region" description="Helical" evidence="1">
    <location>
        <begin position="32"/>
        <end position="50"/>
    </location>
</feature>
<sequence>MNKYSVFLLATVVIFVALFFTMLNGISLGKPYFLSMFVFSLLGIILGFKAKKGFLKWLLIILNIIASNVIGYITLLAYSIAES</sequence>
<reference evidence="2 3" key="1">
    <citation type="submission" date="2023-09" db="EMBL/GenBank/DDBJ databases">
        <authorList>
            <person name="Page C.A."/>
            <person name="Perez-Diaz I.M."/>
        </authorList>
    </citation>
    <scope>NUCLEOTIDE SEQUENCE [LARGE SCALE GENOMIC DNA]</scope>
    <source>
        <strain evidence="2 3">Ll15</strain>
    </source>
</reference>
<proteinExistence type="predicted"/>
<keyword evidence="1" id="KW-0472">Membrane</keyword>
<feature type="transmembrane region" description="Helical" evidence="1">
    <location>
        <begin position="57"/>
        <end position="81"/>
    </location>
</feature>
<evidence type="ECO:0000313" key="2">
    <source>
        <dbReference type="EMBL" id="WPK11232.1"/>
    </source>
</evidence>
<evidence type="ECO:0000256" key="1">
    <source>
        <dbReference type="SAM" id="Phobius"/>
    </source>
</evidence>